<reference evidence="3" key="1">
    <citation type="submission" date="2024-04" db="EMBL/GenBank/DDBJ databases">
        <authorList>
            <person name="Shaw F."/>
            <person name="Minotto A."/>
        </authorList>
    </citation>
    <scope>NUCLEOTIDE SEQUENCE [LARGE SCALE GENOMIC DNA]</scope>
</reference>
<feature type="compositionally biased region" description="Basic and acidic residues" evidence="1">
    <location>
        <begin position="506"/>
        <end position="531"/>
    </location>
</feature>
<dbReference type="PANTHER" id="PTHR13379">
    <property type="entry name" value="UNCHARACTERIZED DUF1308"/>
    <property type="match status" value="1"/>
</dbReference>
<protein>
    <recommendedName>
        <fullName evidence="4">DUF1308 domain-containing protein</fullName>
    </recommendedName>
</protein>
<proteinExistence type="predicted"/>
<keyword evidence="3" id="KW-1185">Reference proteome</keyword>
<name>A0ABP1DS47_9APHY</name>
<dbReference type="EMBL" id="OZ037948">
    <property type="protein sequence ID" value="CAL1709888.1"/>
    <property type="molecule type" value="Genomic_DNA"/>
</dbReference>
<accession>A0ABP1DS47</accession>
<evidence type="ECO:0000313" key="2">
    <source>
        <dbReference type="EMBL" id="CAL1709888.1"/>
    </source>
</evidence>
<dbReference type="Proteomes" id="UP001497453">
    <property type="component" value="Chromosome 5"/>
</dbReference>
<organism evidence="2 3">
    <name type="scientific">Somion occarium</name>
    <dbReference type="NCBI Taxonomy" id="3059160"/>
    <lineage>
        <taxon>Eukaryota</taxon>
        <taxon>Fungi</taxon>
        <taxon>Dikarya</taxon>
        <taxon>Basidiomycota</taxon>
        <taxon>Agaricomycotina</taxon>
        <taxon>Agaricomycetes</taxon>
        <taxon>Polyporales</taxon>
        <taxon>Cerrenaceae</taxon>
        <taxon>Somion</taxon>
    </lineage>
</organism>
<evidence type="ECO:0000313" key="3">
    <source>
        <dbReference type="Proteomes" id="UP001497453"/>
    </source>
</evidence>
<feature type="region of interest" description="Disordered" evidence="1">
    <location>
        <begin position="176"/>
        <end position="198"/>
    </location>
</feature>
<evidence type="ECO:0000256" key="1">
    <source>
        <dbReference type="SAM" id="MobiDB-lite"/>
    </source>
</evidence>
<gene>
    <name evidence="2" type="ORF">GFSPODELE1_LOCUS7550</name>
</gene>
<sequence length="637" mass="71240">MGLNHSSEAQSLPHPELQIQRQRLRAILQAIPLFGSGIVKPPIIDASIDSSGDEEKQSQDSVYGLRSLRDAVRRDLDVLEKFLNEPSCVTQPALSTNAPYLLSVWNEVLLAPQPVIGIWNTFSESGKTIRPRRRGQPREDGVKVDVVADGGKRWIRVNTIKNSRILAEFREIDSYLTDSEDEDEPSSDSPPTLAQTEFDNSVLRMGRSLLKAAKENPVSGTDQIPAVTMQLTRLDPTPSNEKEYDPRISQTLDILRSMRIEVRLGERDEVEVSRFQERYKPPPPRCLQPSNSINLDLSILIALVSDIPHSPLPKSPEEAEKRFTPSAQYLSWKKTRLSLYDPKSTIEDIARPSRALSNQAIQEMVKGLFQEMHDRLAQLRRTSKENGNTSSTNAAVEFWTTPEARDRCLKIVSKIGGPSEKRRAQALFPEHSRSSQEIEEAYWSGSRYPRGFISLLPIRILPSPEPDGTVEPPTHDEHGQPLSPFFAALAATCRDILAQETIPDPRTPREFPADISEKDVNNEELKTKDDSDVGDVGGDEDPDGEIQRATVMKANPRLTAHTVQSMLWGAVKGWTTLTANKTSVRAMLKEMKARRTIWERVQGEVVDADAVRPEVGALWVVDPRSLAEGMRSDFGST</sequence>
<evidence type="ECO:0008006" key="4">
    <source>
        <dbReference type="Google" id="ProtNLM"/>
    </source>
</evidence>
<feature type="region of interest" description="Disordered" evidence="1">
    <location>
        <begin position="502"/>
        <end position="544"/>
    </location>
</feature>
<dbReference type="PANTHER" id="PTHR13379:SF0">
    <property type="entry name" value="UPF0415 PROTEIN C7ORF25"/>
    <property type="match status" value="1"/>
</dbReference>